<sequence>MASNTQSNRGQNAQLQAEPSTDYKRAAQCLMQAFKNESWVQLKMNNYAKKFGVVTLKH</sequence>
<gene>
    <name evidence="2" type="ORF">K7432_012349</name>
</gene>
<evidence type="ECO:0000313" key="2">
    <source>
        <dbReference type="EMBL" id="KAK9696651.1"/>
    </source>
</evidence>
<keyword evidence="3" id="KW-1185">Reference proteome</keyword>
<evidence type="ECO:0000313" key="3">
    <source>
        <dbReference type="Proteomes" id="UP001479436"/>
    </source>
</evidence>
<organism evidence="2 3">
    <name type="scientific">Basidiobolus ranarum</name>
    <dbReference type="NCBI Taxonomy" id="34480"/>
    <lineage>
        <taxon>Eukaryota</taxon>
        <taxon>Fungi</taxon>
        <taxon>Fungi incertae sedis</taxon>
        <taxon>Zoopagomycota</taxon>
        <taxon>Entomophthoromycotina</taxon>
        <taxon>Basidiobolomycetes</taxon>
        <taxon>Basidiobolales</taxon>
        <taxon>Basidiobolaceae</taxon>
        <taxon>Basidiobolus</taxon>
    </lineage>
</organism>
<feature type="compositionally biased region" description="Polar residues" evidence="1">
    <location>
        <begin position="1"/>
        <end position="19"/>
    </location>
</feature>
<dbReference type="Proteomes" id="UP001479436">
    <property type="component" value="Unassembled WGS sequence"/>
</dbReference>
<protein>
    <submittedName>
        <fullName evidence="2">Uncharacterized protein</fullName>
    </submittedName>
</protein>
<reference evidence="2 3" key="1">
    <citation type="submission" date="2023-04" db="EMBL/GenBank/DDBJ databases">
        <title>Genome of Basidiobolus ranarum AG-B5.</title>
        <authorList>
            <person name="Stajich J.E."/>
            <person name="Carter-House D."/>
            <person name="Gryganskyi A."/>
        </authorList>
    </citation>
    <scope>NUCLEOTIDE SEQUENCE [LARGE SCALE GENOMIC DNA]</scope>
    <source>
        <strain evidence="2 3">AG-B5</strain>
    </source>
</reference>
<dbReference type="EMBL" id="JASJQH010007938">
    <property type="protein sequence ID" value="KAK9696651.1"/>
    <property type="molecule type" value="Genomic_DNA"/>
</dbReference>
<comment type="caution">
    <text evidence="2">The sequence shown here is derived from an EMBL/GenBank/DDBJ whole genome shotgun (WGS) entry which is preliminary data.</text>
</comment>
<feature type="region of interest" description="Disordered" evidence="1">
    <location>
        <begin position="1"/>
        <end position="20"/>
    </location>
</feature>
<evidence type="ECO:0000256" key="1">
    <source>
        <dbReference type="SAM" id="MobiDB-lite"/>
    </source>
</evidence>
<proteinExistence type="predicted"/>
<name>A0ABR2VSE2_9FUNG</name>
<accession>A0ABR2VSE2</accession>